<keyword evidence="3" id="KW-0723">Serine/threonine-protein kinase</keyword>
<sequence>MLNGATEGVRQSNGLELASGATVNSLIGAPISSIDEKPEVKVFKKKYSSEILCACFWGVNILLGFENGLYFLDRSDDGKLYSLITRRRFAQMTVIEGQNILVTISGKKSRVRVYYLTWLRGKILKSEQSETKNGWMNVGENLQNAVHFKIVKYDKIKFLVIALRETVEIFAWAPRPYHKFMFFKCFSGLKYRPLM</sequence>
<dbReference type="InterPro" id="IPR001180">
    <property type="entry name" value="CNH_dom"/>
</dbReference>
<dbReference type="InterPro" id="IPR051700">
    <property type="entry name" value="STE20_Ser-Thr_kinase"/>
</dbReference>
<evidence type="ECO:0000313" key="7">
    <source>
        <dbReference type="EMBL" id="KAL3313945.1"/>
    </source>
</evidence>
<dbReference type="EC" id="2.7.11.1" evidence="2"/>
<proteinExistence type="inferred from homology"/>
<reference evidence="7 8" key="1">
    <citation type="submission" date="2024-11" db="EMBL/GenBank/DDBJ databases">
        <title>Adaptive evolution of stress response genes in parasites aligns with host niche diversity.</title>
        <authorList>
            <person name="Hahn C."/>
            <person name="Resl P."/>
        </authorList>
    </citation>
    <scope>NUCLEOTIDE SEQUENCE [LARGE SCALE GENOMIC DNA]</scope>
    <source>
        <strain evidence="7">EGGRZ-B1_66</strain>
        <tissue evidence="7">Body</tissue>
    </source>
</reference>
<evidence type="ECO:0000259" key="6">
    <source>
        <dbReference type="Pfam" id="PF00780"/>
    </source>
</evidence>
<dbReference type="Proteomes" id="UP001626550">
    <property type="component" value="Unassembled WGS sequence"/>
</dbReference>
<evidence type="ECO:0000256" key="2">
    <source>
        <dbReference type="ARBA" id="ARBA00012513"/>
    </source>
</evidence>
<evidence type="ECO:0000256" key="1">
    <source>
        <dbReference type="ARBA" id="ARBA00008874"/>
    </source>
</evidence>
<evidence type="ECO:0000256" key="4">
    <source>
        <dbReference type="ARBA" id="ARBA00022679"/>
    </source>
</evidence>
<keyword evidence="5" id="KW-0418">Kinase</keyword>
<evidence type="ECO:0000313" key="8">
    <source>
        <dbReference type="Proteomes" id="UP001626550"/>
    </source>
</evidence>
<comment type="caution">
    <text evidence="7">The sequence shown here is derived from an EMBL/GenBank/DDBJ whole genome shotgun (WGS) entry which is preliminary data.</text>
</comment>
<dbReference type="Pfam" id="PF00780">
    <property type="entry name" value="CNH"/>
    <property type="match status" value="1"/>
</dbReference>
<evidence type="ECO:0000256" key="3">
    <source>
        <dbReference type="ARBA" id="ARBA00022527"/>
    </source>
</evidence>
<feature type="domain" description="CNH" evidence="6">
    <location>
        <begin position="57"/>
        <end position="193"/>
    </location>
</feature>
<organism evidence="7 8">
    <name type="scientific">Cichlidogyrus casuarinus</name>
    <dbReference type="NCBI Taxonomy" id="1844966"/>
    <lineage>
        <taxon>Eukaryota</taxon>
        <taxon>Metazoa</taxon>
        <taxon>Spiralia</taxon>
        <taxon>Lophotrochozoa</taxon>
        <taxon>Platyhelminthes</taxon>
        <taxon>Monogenea</taxon>
        <taxon>Monopisthocotylea</taxon>
        <taxon>Dactylogyridea</taxon>
        <taxon>Ancyrocephalidae</taxon>
        <taxon>Cichlidogyrus</taxon>
    </lineage>
</organism>
<comment type="similarity">
    <text evidence="1">Belongs to the protein kinase superfamily. STE Ser/Thr protein kinase family. STE20 subfamily.</text>
</comment>
<dbReference type="EMBL" id="JBJKFK010001145">
    <property type="protein sequence ID" value="KAL3313945.1"/>
    <property type="molecule type" value="Genomic_DNA"/>
</dbReference>
<accession>A0ABD2Q380</accession>
<gene>
    <name evidence="7" type="ORF">Ciccas_007442</name>
</gene>
<evidence type="ECO:0000256" key="5">
    <source>
        <dbReference type="ARBA" id="ARBA00022777"/>
    </source>
</evidence>
<protein>
    <recommendedName>
        <fullName evidence="2">non-specific serine/threonine protein kinase</fullName>
        <ecNumber evidence="2">2.7.11.1</ecNumber>
    </recommendedName>
</protein>
<dbReference type="GO" id="GO:0004674">
    <property type="term" value="F:protein serine/threonine kinase activity"/>
    <property type="evidence" value="ECO:0007669"/>
    <property type="project" value="UniProtKB-KW"/>
</dbReference>
<keyword evidence="8" id="KW-1185">Reference proteome</keyword>
<name>A0ABD2Q380_9PLAT</name>
<dbReference type="PANTHER" id="PTHR47096:SF1">
    <property type="entry name" value="MISSHAPEN LIKE KINASE 1"/>
    <property type="match status" value="1"/>
</dbReference>
<feature type="non-terminal residue" evidence="7">
    <location>
        <position position="195"/>
    </location>
</feature>
<keyword evidence="4" id="KW-0808">Transferase</keyword>
<dbReference type="PANTHER" id="PTHR47096">
    <property type="entry name" value="MISSHAPEN LIKE KINASE 1"/>
    <property type="match status" value="1"/>
</dbReference>
<dbReference type="AlphaFoldDB" id="A0ABD2Q380"/>